<keyword evidence="5" id="KW-1185">Reference proteome</keyword>
<sequence>MSRSQGKARAVSSKGFGSSPARGAFGGFSTSSSGSSLSYLAEPPDFSSISDANVVVSFKNLLKKDSTTKAKALEDLVAYTQAHPYEQNGDNSRRVRELSHNLQLELVKSARKRMERRIPRIVGSWLAGTFDKDRVVARAASDGLSSFLNTDEKFLQFWKRCQTQILDFAIEAIQETPDTLSDERSTTADDAEAKYLRVVGGSLSLVLGLLQRLQDTDLEVASDKKASSSLGNKEVPLRKTIRVSGKRIAV</sequence>
<dbReference type="OrthoDB" id="6108at2759"/>
<keyword evidence="1" id="KW-0479">Metal-binding</keyword>
<dbReference type="HOGENOM" id="CLU_1111994_0_0_1"/>
<evidence type="ECO:0000256" key="1">
    <source>
        <dbReference type="RuleBase" id="RU367090"/>
    </source>
</evidence>
<name>R8BLG6_PHAM7</name>
<dbReference type="Pfam" id="PF22958">
    <property type="entry name" value="Ltn1_1st"/>
    <property type="match status" value="1"/>
</dbReference>
<evidence type="ECO:0000256" key="2">
    <source>
        <dbReference type="SAM" id="MobiDB-lite"/>
    </source>
</evidence>
<dbReference type="RefSeq" id="XP_007915124.1">
    <property type="nucleotide sequence ID" value="XM_007916933.1"/>
</dbReference>
<evidence type="ECO:0000259" key="3">
    <source>
        <dbReference type="Pfam" id="PF22958"/>
    </source>
</evidence>
<reference evidence="5" key="1">
    <citation type="journal article" date="2013" name="Genome Announc.">
        <title>Draft genome sequence of the ascomycete Phaeoacremonium aleophilum strain UCR-PA7, a causal agent of the esca disease complex in grapevines.</title>
        <authorList>
            <person name="Blanco-Ulate B."/>
            <person name="Rolshausen P."/>
            <person name="Cantu D."/>
        </authorList>
    </citation>
    <scope>NUCLEOTIDE SEQUENCE [LARGE SCALE GENOMIC DNA]</scope>
    <source>
        <strain evidence="5">UCR-PA7</strain>
    </source>
</reference>
<comment type="function">
    <text evidence="1">E3 ubiquitin-protein ligase. Component of the ribosome quality control complex (RQC), a ribosome-associated complex that mediates ubiquitination and extraction of incompletely synthesized nascent chains for proteasomal degradation.</text>
</comment>
<gene>
    <name evidence="4" type="ORF">UCRPA7_4384</name>
</gene>
<dbReference type="GO" id="GO:0008270">
    <property type="term" value="F:zinc ion binding"/>
    <property type="evidence" value="ECO:0007669"/>
    <property type="project" value="UniProtKB-KW"/>
</dbReference>
<dbReference type="UniPathway" id="UPA00143"/>
<feature type="compositionally biased region" description="Low complexity" evidence="2">
    <location>
        <begin position="27"/>
        <end position="37"/>
    </location>
</feature>
<organism evidence="4 5">
    <name type="scientific">Phaeoacremonium minimum (strain UCR-PA7)</name>
    <name type="common">Esca disease fungus</name>
    <name type="synonym">Togninia minima</name>
    <dbReference type="NCBI Taxonomy" id="1286976"/>
    <lineage>
        <taxon>Eukaryota</taxon>
        <taxon>Fungi</taxon>
        <taxon>Dikarya</taxon>
        <taxon>Ascomycota</taxon>
        <taxon>Pezizomycotina</taxon>
        <taxon>Sordariomycetes</taxon>
        <taxon>Sordariomycetidae</taxon>
        <taxon>Togniniales</taxon>
        <taxon>Togniniaceae</taxon>
        <taxon>Phaeoacremonium</taxon>
    </lineage>
</organism>
<dbReference type="GO" id="GO:0016567">
    <property type="term" value="P:protein ubiquitination"/>
    <property type="evidence" value="ECO:0007669"/>
    <property type="project" value="UniProtKB-UniPathway"/>
</dbReference>
<dbReference type="Proteomes" id="UP000014074">
    <property type="component" value="Unassembled WGS sequence"/>
</dbReference>
<feature type="region of interest" description="Disordered" evidence="2">
    <location>
        <begin position="1"/>
        <end position="37"/>
    </location>
</feature>
<dbReference type="GO" id="GO:0061630">
    <property type="term" value="F:ubiquitin protein ligase activity"/>
    <property type="evidence" value="ECO:0007669"/>
    <property type="project" value="UniProtKB-UniRule"/>
</dbReference>
<dbReference type="EMBL" id="KB933107">
    <property type="protein sequence ID" value="EOO00110.1"/>
    <property type="molecule type" value="Genomic_DNA"/>
</dbReference>
<keyword evidence="1" id="KW-0808">Transferase</keyword>
<accession>R8BLG6</accession>
<dbReference type="GO" id="GO:1990112">
    <property type="term" value="C:RQC complex"/>
    <property type="evidence" value="ECO:0007669"/>
    <property type="project" value="UniProtKB-UniRule"/>
</dbReference>
<dbReference type="InterPro" id="IPR039795">
    <property type="entry name" value="LTN1/Rkr1"/>
</dbReference>
<dbReference type="GO" id="GO:0043023">
    <property type="term" value="F:ribosomal large subunit binding"/>
    <property type="evidence" value="ECO:0007669"/>
    <property type="project" value="TreeGrafter"/>
</dbReference>
<dbReference type="GO" id="GO:1990116">
    <property type="term" value="P:ribosome-associated ubiquitin-dependent protein catabolic process"/>
    <property type="evidence" value="ECO:0007669"/>
    <property type="project" value="UniProtKB-UniRule"/>
</dbReference>
<dbReference type="GO" id="GO:0005829">
    <property type="term" value="C:cytosol"/>
    <property type="evidence" value="ECO:0007669"/>
    <property type="project" value="UniProtKB-UniRule"/>
</dbReference>
<feature type="domain" description="E3 ubiquitin-protein ligase listerin N-terminal" evidence="3">
    <location>
        <begin position="50"/>
        <end position="226"/>
    </location>
</feature>
<dbReference type="EC" id="2.3.2.27" evidence="1"/>
<dbReference type="eggNOG" id="KOG0803">
    <property type="taxonomic scope" value="Eukaryota"/>
</dbReference>
<comment type="similarity">
    <text evidence="1">Belongs to the LTN1 family.</text>
</comment>
<dbReference type="GeneID" id="19324830"/>
<protein>
    <recommendedName>
        <fullName evidence="1">E3 ubiquitin-protein ligase listerin</fullName>
        <ecNumber evidence="1">2.3.2.27</ecNumber>
    </recommendedName>
    <alternativeName>
        <fullName evidence="1">RING-type E3 ubiquitin transferase listerin</fullName>
    </alternativeName>
</protein>
<evidence type="ECO:0000313" key="4">
    <source>
        <dbReference type="EMBL" id="EOO00110.1"/>
    </source>
</evidence>
<keyword evidence="1" id="KW-0833">Ubl conjugation pathway</keyword>
<dbReference type="AlphaFoldDB" id="R8BLG6"/>
<dbReference type="KEGG" id="tmn:UCRPA7_4384"/>
<dbReference type="GO" id="GO:0072344">
    <property type="term" value="P:rescue of stalled ribosome"/>
    <property type="evidence" value="ECO:0007669"/>
    <property type="project" value="UniProtKB-UniRule"/>
</dbReference>
<comment type="subunit">
    <text evidence="1">Component of the ribosome quality control complex (RQC).</text>
</comment>
<proteinExistence type="inferred from homology"/>
<dbReference type="PANTHER" id="PTHR12389:SF0">
    <property type="entry name" value="E3 UBIQUITIN-PROTEIN LIGASE LISTERIN"/>
    <property type="match status" value="1"/>
</dbReference>
<dbReference type="InterPro" id="IPR054476">
    <property type="entry name" value="Ltn1_N"/>
</dbReference>
<dbReference type="PANTHER" id="PTHR12389">
    <property type="entry name" value="ZINC FINGER PROTEIN 294"/>
    <property type="match status" value="1"/>
</dbReference>
<comment type="pathway">
    <text evidence="1">Protein modification; protein ubiquitination.</text>
</comment>
<keyword evidence="1" id="KW-0862">Zinc</keyword>
<evidence type="ECO:0000313" key="5">
    <source>
        <dbReference type="Proteomes" id="UP000014074"/>
    </source>
</evidence>
<keyword evidence="1" id="KW-0863">Zinc-finger</keyword>
<comment type="catalytic activity">
    <reaction evidence="1">
        <text>S-ubiquitinyl-[E2 ubiquitin-conjugating enzyme]-L-cysteine + [acceptor protein]-L-lysine = [E2 ubiquitin-conjugating enzyme]-L-cysteine + N(6)-ubiquitinyl-[acceptor protein]-L-lysine.</text>
        <dbReference type="EC" id="2.3.2.27"/>
    </reaction>
</comment>